<dbReference type="RefSeq" id="WP_242871119.1">
    <property type="nucleotide sequence ID" value="NZ_CABKVV010000014.1"/>
</dbReference>
<dbReference type="GeneID" id="90532939"/>
<proteinExistence type="predicted"/>
<feature type="domain" description="N-acetyltransferase" evidence="1">
    <location>
        <begin position="1"/>
        <end position="139"/>
    </location>
</feature>
<name>A0ABT1RW99_9FIRM</name>
<comment type="caution">
    <text evidence="2">The sequence shown here is derived from an EMBL/GenBank/DDBJ whole genome shotgun (WGS) entry which is preliminary data.</text>
</comment>
<dbReference type="Proteomes" id="UP001524473">
    <property type="component" value="Unassembled WGS sequence"/>
</dbReference>
<keyword evidence="3" id="KW-1185">Reference proteome</keyword>
<dbReference type="InterPro" id="IPR016181">
    <property type="entry name" value="Acyl_CoA_acyltransferase"/>
</dbReference>
<reference evidence="2 3" key="1">
    <citation type="submission" date="2022-06" db="EMBL/GenBank/DDBJ databases">
        <title>Isolation of gut microbiota from human fecal samples.</title>
        <authorList>
            <person name="Pamer E.G."/>
            <person name="Barat B."/>
            <person name="Waligurski E."/>
            <person name="Medina S."/>
            <person name="Paddock L."/>
            <person name="Mostad J."/>
        </authorList>
    </citation>
    <scope>NUCLEOTIDE SEQUENCE [LARGE SCALE GENOMIC DNA]</scope>
    <source>
        <strain evidence="2 3">DFI.9.73</strain>
    </source>
</reference>
<evidence type="ECO:0000259" key="1">
    <source>
        <dbReference type="PROSITE" id="PS51186"/>
    </source>
</evidence>
<accession>A0ABT1RW99</accession>
<dbReference type="PROSITE" id="PS51186">
    <property type="entry name" value="GNAT"/>
    <property type="match status" value="1"/>
</dbReference>
<dbReference type="CDD" id="cd04301">
    <property type="entry name" value="NAT_SF"/>
    <property type="match status" value="1"/>
</dbReference>
<organism evidence="2 3">
    <name type="scientific">Neglectibacter timonensis</name>
    <dbReference type="NCBI Taxonomy" id="1776382"/>
    <lineage>
        <taxon>Bacteria</taxon>
        <taxon>Bacillati</taxon>
        <taxon>Bacillota</taxon>
        <taxon>Clostridia</taxon>
        <taxon>Eubacteriales</taxon>
        <taxon>Oscillospiraceae</taxon>
        <taxon>Neglectibacter</taxon>
    </lineage>
</organism>
<sequence length="139" mass="16358">MILKKASLEDAEQLHEMQRRSFSQLLQKYQDYETNPAAESLEKTIERLQRAGSDYYYIMVNGEKAGAIRVQRQEAECYRIGLYVLPEYQGNRYAQQALSAIEELYPFAKSWNLDTIKQEPKLCHLYEKWDIAGPEKKTR</sequence>
<dbReference type="InterPro" id="IPR000182">
    <property type="entry name" value="GNAT_dom"/>
</dbReference>
<dbReference type="Pfam" id="PF00583">
    <property type="entry name" value="Acetyltransf_1"/>
    <property type="match status" value="1"/>
</dbReference>
<dbReference type="EMBL" id="JANFZH010000002">
    <property type="protein sequence ID" value="MCQ4838620.1"/>
    <property type="molecule type" value="Genomic_DNA"/>
</dbReference>
<dbReference type="SUPFAM" id="SSF55729">
    <property type="entry name" value="Acyl-CoA N-acyltransferases (Nat)"/>
    <property type="match status" value="1"/>
</dbReference>
<evidence type="ECO:0000313" key="3">
    <source>
        <dbReference type="Proteomes" id="UP001524473"/>
    </source>
</evidence>
<gene>
    <name evidence="2" type="ORF">NE695_01675</name>
</gene>
<evidence type="ECO:0000313" key="2">
    <source>
        <dbReference type="EMBL" id="MCQ4838620.1"/>
    </source>
</evidence>
<protein>
    <submittedName>
        <fullName evidence="2">GNAT family N-acetyltransferase</fullName>
    </submittedName>
</protein>
<dbReference type="Gene3D" id="3.40.630.30">
    <property type="match status" value="1"/>
</dbReference>